<feature type="signal peptide" evidence="1">
    <location>
        <begin position="1"/>
        <end position="18"/>
    </location>
</feature>
<accession>A0A6A6VJE9</accession>
<dbReference type="EMBL" id="MU006567">
    <property type="protein sequence ID" value="KAF2749247.1"/>
    <property type="molecule type" value="Genomic_DNA"/>
</dbReference>
<keyword evidence="1" id="KW-0732">Signal</keyword>
<organism evidence="2 3">
    <name type="scientific">Sporormia fimetaria CBS 119925</name>
    <dbReference type="NCBI Taxonomy" id="1340428"/>
    <lineage>
        <taxon>Eukaryota</taxon>
        <taxon>Fungi</taxon>
        <taxon>Dikarya</taxon>
        <taxon>Ascomycota</taxon>
        <taxon>Pezizomycotina</taxon>
        <taxon>Dothideomycetes</taxon>
        <taxon>Pleosporomycetidae</taxon>
        <taxon>Pleosporales</taxon>
        <taxon>Sporormiaceae</taxon>
        <taxon>Sporormia</taxon>
    </lineage>
</organism>
<evidence type="ECO:0000313" key="2">
    <source>
        <dbReference type="EMBL" id="KAF2749247.1"/>
    </source>
</evidence>
<feature type="chain" id="PRO_5025466537" evidence="1">
    <location>
        <begin position="19"/>
        <end position="130"/>
    </location>
</feature>
<protein>
    <submittedName>
        <fullName evidence="2">Uncharacterized protein</fullName>
    </submittedName>
</protein>
<evidence type="ECO:0000256" key="1">
    <source>
        <dbReference type="SAM" id="SignalP"/>
    </source>
</evidence>
<keyword evidence="3" id="KW-1185">Reference proteome</keyword>
<proteinExistence type="predicted"/>
<dbReference type="OrthoDB" id="2910287at2759"/>
<dbReference type="Proteomes" id="UP000799440">
    <property type="component" value="Unassembled WGS sequence"/>
</dbReference>
<evidence type="ECO:0000313" key="3">
    <source>
        <dbReference type="Proteomes" id="UP000799440"/>
    </source>
</evidence>
<sequence length="130" mass="14775">MIVRALFSLLITALSVTAISPNPFEVVPEFPLRSGPQPDGSGGHYACSESNFTGHCQYYVAKFGECHNYEHAQWKRWTSLSPNEGIYCWFFNNGDCFGKHLELKHPGTRNLRGLRFDNMAVSWKCWKLGT</sequence>
<dbReference type="AlphaFoldDB" id="A0A6A6VJE9"/>
<reference evidence="2" key="1">
    <citation type="journal article" date="2020" name="Stud. Mycol.">
        <title>101 Dothideomycetes genomes: a test case for predicting lifestyles and emergence of pathogens.</title>
        <authorList>
            <person name="Haridas S."/>
            <person name="Albert R."/>
            <person name="Binder M."/>
            <person name="Bloem J."/>
            <person name="Labutti K."/>
            <person name="Salamov A."/>
            <person name="Andreopoulos B."/>
            <person name="Baker S."/>
            <person name="Barry K."/>
            <person name="Bills G."/>
            <person name="Bluhm B."/>
            <person name="Cannon C."/>
            <person name="Castanera R."/>
            <person name="Culley D."/>
            <person name="Daum C."/>
            <person name="Ezra D."/>
            <person name="Gonzalez J."/>
            <person name="Henrissat B."/>
            <person name="Kuo A."/>
            <person name="Liang C."/>
            <person name="Lipzen A."/>
            <person name="Lutzoni F."/>
            <person name="Magnuson J."/>
            <person name="Mondo S."/>
            <person name="Nolan M."/>
            <person name="Ohm R."/>
            <person name="Pangilinan J."/>
            <person name="Park H.-J."/>
            <person name="Ramirez L."/>
            <person name="Alfaro M."/>
            <person name="Sun H."/>
            <person name="Tritt A."/>
            <person name="Yoshinaga Y."/>
            <person name="Zwiers L.-H."/>
            <person name="Turgeon B."/>
            <person name="Goodwin S."/>
            <person name="Spatafora J."/>
            <person name="Crous P."/>
            <person name="Grigoriev I."/>
        </authorList>
    </citation>
    <scope>NUCLEOTIDE SEQUENCE</scope>
    <source>
        <strain evidence="2">CBS 119925</strain>
    </source>
</reference>
<name>A0A6A6VJE9_9PLEO</name>
<gene>
    <name evidence="2" type="ORF">M011DRAFT_525151</name>
</gene>